<evidence type="ECO:0000256" key="3">
    <source>
        <dbReference type="SAM" id="Phobius"/>
    </source>
</evidence>
<keyword evidence="3" id="KW-1133">Transmembrane helix</keyword>
<feature type="domain" description="Phospholipid/glycerol acyltransferase" evidence="4">
    <location>
        <begin position="46"/>
        <end position="159"/>
    </location>
</feature>
<proteinExistence type="predicted"/>
<dbReference type="CDD" id="cd07989">
    <property type="entry name" value="LPLAT_AGPAT-like"/>
    <property type="match status" value="1"/>
</dbReference>
<dbReference type="Proteomes" id="UP001199424">
    <property type="component" value="Unassembled WGS sequence"/>
</dbReference>
<dbReference type="RefSeq" id="WP_308449585.1">
    <property type="nucleotide sequence ID" value="NZ_JAJEQC010000009.1"/>
</dbReference>
<dbReference type="PANTHER" id="PTHR10434:SF40">
    <property type="entry name" value="1-ACYL-SN-GLYCEROL-3-PHOSPHATE ACYLTRANSFERASE"/>
    <property type="match status" value="1"/>
</dbReference>
<organism evidence="5 6">
    <name type="scientific">Hominenteromicrobium mulieris</name>
    <dbReference type="NCBI Taxonomy" id="2885357"/>
    <lineage>
        <taxon>Bacteria</taxon>
        <taxon>Bacillati</taxon>
        <taxon>Bacillota</taxon>
        <taxon>Clostridia</taxon>
        <taxon>Eubacteriales</taxon>
        <taxon>Oscillospiraceae</taxon>
        <taxon>Hominenteromicrobium</taxon>
    </lineage>
</organism>
<dbReference type="AlphaFoldDB" id="A0AAE3AN53"/>
<evidence type="ECO:0000313" key="5">
    <source>
        <dbReference type="EMBL" id="MCC2137346.1"/>
    </source>
</evidence>
<gene>
    <name evidence="5" type="ORF">LKD31_10000</name>
</gene>
<dbReference type="GO" id="GO:0003841">
    <property type="term" value="F:1-acylglycerol-3-phosphate O-acyltransferase activity"/>
    <property type="evidence" value="ECO:0007669"/>
    <property type="project" value="TreeGrafter"/>
</dbReference>
<keyword evidence="1" id="KW-0808">Transferase</keyword>
<dbReference type="GO" id="GO:0006654">
    <property type="term" value="P:phosphatidic acid biosynthetic process"/>
    <property type="evidence" value="ECO:0007669"/>
    <property type="project" value="TreeGrafter"/>
</dbReference>
<accession>A0AAE3AN53</accession>
<feature type="transmembrane region" description="Helical" evidence="3">
    <location>
        <begin position="12"/>
        <end position="30"/>
    </location>
</feature>
<dbReference type="InterPro" id="IPR002123">
    <property type="entry name" value="Plipid/glycerol_acylTrfase"/>
</dbReference>
<dbReference type="SMART" id="SM00563">
    <property type="entry name" value="PlsC"/>
    <property type="match status" value="1"/>
</dbReference>
<dbReference type="EMBL" id="JAJEQC010000009">
    <property type="protein sequence ID" value="MCC2137346.1"/>
    <property type="molecule type" value="Genomic_DNA"/>
</dbReference>
<keyword evidence="2 5" id="KW-0012">Acyltransferase</keyword>
<evidence type="ECO:0000256" key="2">
    <source>
        <dbReference type="ARBA" id="ARBA00023315"/>
    </source>
</evidence>
<sequence length="222" mass="25300">MAENRKPKEHLSWWYFLAKYVMLFFFKILHPYRIIGRENMPLTGKLLVCSNHVTMGDPIYLGCAIPKRQLHYMAKTELFENKLIGGFLKSLGAFPISRGTGGAQGIQTAIDLLEEEKVVCMFPEGTRSKTGELLNPKMGMVMLAYKTHCTILPVAIVGEGGKPPKVFKKMVINIGKPIRFEDMGLTEDSGMIYRRVSRNIFAEVQKLREEGLDIMENRWKKV</sequence>
<reference evidence="5" key="1">
    <citation type="submission" date="2021-10" db="EMBL/GenBank/DDBJ databases">
        <title>Anaerobic single-cell dispensing facilitates the cultivation of human gut bacteria.</title>
        <authorList>
            <person name="Afrizal A."/>
        </authorList>
    </citation>
    <scope>NUCLEOTIDE SEQUENCE</scope>
    <source>
        <strain evidence="5">CLA-AA-H250</strain>
    </source>
</reference>
<comment type="caution">
    <text evidence="5">The sequence shown here is derived from an EMBL/GenBank/DDBJ whole genome shotgun (WGS) entry which is preliminary data.</text>
</comment>
<dbReference type="Pfam" id="PF01553">
    <property type="entry name" value="Acyltransferase"/>
    <property type="match status" value="1"/>
</dbReference>
<keyword evidence="3" id="KW-0472">Membrane</keyword>
<dbReference type="PANTHER" id="PTHR10434">
    <property type="entry name" value="1-ACYL-SN-GLYCEROL-3-PHOSPHATE ACYLTRANSFERASE"/>
    <property type="match status" value="1"/>
</dbReference>
<dbReference type="SUPFAM" id="SSF69593">
    <property type="entry name" value="Glycerol-3-phosphate (1)-acyltransferase"/>
    <property type="match status" value="1"/>
</dbReference>
<keyword evidence="3" id="KW-0812">Transmembrane</keyword>
<protein>
    <submittedName>
        <fullName evidence="5">1-acyl-sn-glycerol-3-phosphate acyltransferase</fullName>
    </submittedName>
</protein>
<evidence type="ECO:0000256" key="1">
    <source>
        <dbReference type="ARBA" id="ARBA00022679"/>
    </source>
</evidence>
<name>A0AAE3AN53_9FIRM</name>
<evidence type="ECO:0000259" key="4">
    <source>
        <dbReference type="SMART" id="SM00563"/>
    </source>
</evidence>
<keyword evidence="6" id="KW-1185">Reference proteome</keyword>
<evidence type="ECO:0000313" key="6">
    <source>
        <dbReference type="Proteomes" id="UP001199424"/>
    </source>
</evidence>